<feature type="compositionally biased region" description="Polar residues" evidence="4">
    <location>
        <begin position="420"/>
        <end position="431"/>
    </location>
</feature>
<keyword evidence="7" id="KW-1185">Reference proteome</keyword>
<dbReference type="Proteomes" id="UP001559025">
    <property type="component" value="Unassembled WGS sequence"/>
</dbReference>
<evidence type="ECO:0000313" key="7">
    <source>
        <dbReference type="Proteomes" id="UP001559025"/>
    </source>
</evidence>
<feature type="transmembrane region" description="Helical" evidence="5">
    <location>
        <begin position="74"/>
        <end position="92"/>
    </location>
</feature>
<dbReference type="InterPro" id="IPR011701">
    <property type="entry name" value="MFS"/>
</dbReference>
<dbReference type="EMBL" id="JAZHFV010000004">
    <property type="protein sequence ID" value="MEX4008378.1"/>
    <property type="molecule type" value="Genomic_DNA"/>
</dbReference>
<feature type="transmembrane region" description="Helical" evidence="5">
    <location>
        <begin position="330"/>
        <end position="349"/>
    </location>
</feature>
<feature type="transmembrane region" description="Helical" evidence="5">
    <location>
        <begin position="355"/>
        <end position="373"/>
    </location>
</feature>
<accession>A0ABV3WUM3</accession>
<dbReference type="SUPFAM" id="SSF103473">
    <property type="entry name" value="MFS general substrate transporter"/>
    <property type="match status" value="1"/>
</dbReference>
<keyword evidence="3 5" id="KW-0472">Membrane</keyword>
<evidence type="ECO:0000313" key="6">
    <source>
        <dbReference type="EMBL" id="MEX4008378.1"/>
    </source>
</evidence>
<proteinExistence type="predicted"/>
<dbReference type="PANTHER" id="PTHR23521">
    <property type="entry name" value="TRANSPORTER MFS SUPERFAMILY"/>
    <property type="match status" value="1"/>
</dbReference>
<feature type="transmembrane region" description="Helical" evidence="5">
    <location>
        <begin position="235"/>
        <end position="253"/>
    </location>
</feature>
<dbReference type="CDD" id="cd17477">
    <property type="entry name" value="MFS_YcaD_like"/>
    <property type="match status" value="1"/>
</dbReference>
<evidence type="ECO:0000256" key="5">
    <source>
        <dbReference type="SAM" id="Phobius"/>
    </source>
</evidence>
<gene>
    <name evidence="6" type="ORF">V1479_13770</name>
</gene>
<dbReference type="Pfam" id="PF07690">
    <property type="entry name" value="MFS_1"/>
    <property type="match status" value="1"/>
</dbReference>
<dbReference type="RefSeq" id="WP_368803392.1">
    <property type="nucleotide sequence ID" value="NZ_JAZHFV010000004.1"/>
</dbReference>
<keyword evidence="1 5" id="KW-0812">Transmembrane</keyword>
<sequence length="431" mass="44802">MLATYRPIFSLLCGTAFLLAASGLHGLLLPLRGQAEGFSTASLGLFGTAWAGGFVAGCYFAPRLVRKVGHVRSFGVFAASGAIIALLTGLWVDEYAWIALRAGTGFTMAGAFMIIESWLNEKATNDNRGTVFGLYMMVTYASIMGGQMIVAAGEIVSAALFMVAGIFFCASLIPTAISSAATPEPLADVKLDLKGLYNNSPVAAVGCVLVGVANGAWGTLGAVYGARVGISTAEIALMMSLVVVAGAVTQLPVGRASDRTDRRYVLAAAAFGSALFALLVFALAPRSSVAILVLTAAYGALAYTLYSIAVAHANDHASTEDFVKVSGGLLLLYGFGTMIGPLVGAFLMAQMRPESLFLATALAHLSLGGYAMLRTTRRAPVPLEDREAFKTLPSERAVTPQAGLLDPRADQEAHAASDDTIGTSEPQPQAN</sequence>
<protein>
    <submittedName>
        <fullName evidence="6">MFS transporter</fullName>
    </submittedName>
</protein>
<feature type="transmembrane region" description="Helical" evidence="5">
    <location>
        <begin position="202"/>
        <end position="223"/>
    </location>
</feature>
<feature type="transmembrane region" description="Helical" evidence="5">
    <location>
        <begin position="42"/>
        <end position="62"/>
    </location>
</feature>
<dbReference type="PANTHER" id="PTHR23521:SF3">
    <property type="entry name" value="MFS TRANSPORTER"/>
    <property type="match status" value="1"/>
</dbReference>
<evidence type="ECO:0000256" key="3">
    <source>
        <dbReference type="ARBA" id="ARBA00023136"/>
    </source>
</evidence>
<name>A0ABV3WUM3_9HYPH</name>
<feature type="transmembrane region" description="Helical" evidence="5">
    <location>
        <begin position="265"/>
        <end position="284"/>
    </location>
</feature>
<feature type="transmembrane region" description="Helical" evidence="5">
    <location>
        <begin position="131"/>
        <end position="152"/>
    </location>
</feature>
<comment type="caution">
    <text evidence="6">The sequence shown here is derived from an EMBL/GenBank/DDBJ whole genome shotgun (WGS) entry which is preliminary data.</text>
</comment>
<evidence type="ECO:0000256" key="2">
    <source>
        <dbReference type="ARBA" id="ARBA00022989"/>
    </source>
</evidence>
<keyword evidence="2 5" id="KW-1133">Transmembrane helix</keyword>
<feature type="region of interest" description="Disordered" evidence="4">
    <location>
        <begin position="389"/>
        <end position="431"/>
    </location>
</feature>
<organism evidence="6 7">
    <name type="scientific">Neoaquamicrobium sediminum</name>
    <dbReference type="NCBI Taxonomy" id="1849104"/>
    <lineage>
        <taxon>Bacteria</taxon>
        <taxon>Pseudomonadati</taxon>
        <taxon>Pseudomonadota</taxon>
        <taxon>Alphaproteobacteria</taxon>
        <taxon>Hyphomicrobiales</taxon>
        <taxon>Phyllobacteriaceae</taxon>
        <taxon>Neoaquamicrobium</taxon>
    </lineage>
</organism>
<dbReference type="InterPro" id="IPR047200">
    <property type="entry name" value="MFS_YcaD-like"/>
</dbReference>
<feature type="transmembrane region" description="Helical" evidence="5">
    <location>
        <begin position="290"/>
        <end position="309"/>
    </location>
</feature>
<dbReference type="InterPro" id="IPR036259">
    <property type="entry name" value="MFS_trans_sf"/>
</dbReference>
<feature type="transmembrane region" description="Helical" evidence="5">
    <location>
        <begin position="98"/>
        <end position="119"/>
    </location>
</feature>
<feature type="transmembrane region" description="Helical" evidence="5">
    <location>
        <begin position="158"/>
        <end position="181"/>
    </location>
</feature>
<evidence type="ECO:0000256" key="1">
    <source>
        <dbReference type="ARBA" id="ARBA00022692"/>
    </source>
</evidence>
<feature type="compositionally biased region" description="Basic and acidic residues" evidence="4">
    <location>
        <begin position="407"/>
        <end position="417"/>
    </location>
</feature>
<dbReference type="Gene3D" id="1.20.1250.20">
    <property type="entry name" value="MFS general substrate transporter like domains"/>
    <property type="match status" value="2"/>
</dbReference>
<evidence type="ECO:0000256" key="4">
    <source>
        <dbReference type="SAM" id="MobiDB-lite"/>
    </source>
</evidence>
<reference evidence="6 7" key="1">
    <citation type="submission" date="2024-01" db="EMBL/GenBank/DDBJ databases">
        <title>New evidence supports the origin of RcGTA from prophage.</title>
        <authorList>
            <person name="Xu Y."/>
            <person name="Liu B."/>
            <person name="Chen F."/>
        </authorList>
    </citation>
    <scope>NUCLEOTIDE SEQUENCE [LARGE SCALE GENOMIC DNA]</scope>
    <source>
        <strain evidence="6 7">CBW1107-2</strain>
    </source>
</reference>